<name>U5DKT5_9CHRO</name>
<evidence type="ECO:0000313" key="2">
    <source>
        <dbReference type="EMBL" id="ERN40335.1"/>
    </source>
</evidence>
<dbReference type="GO" id="GO:0006189">
    <property type="term" value="P:'de novo' IMP biosynthetic process"/>
    <property type="evidence" value="ECO:0007669"/>
    <property type="project" value="InterPro"/>
</dbReference>
<dbReference type="PATRIC" id="fig|582515.4.peg.3684"/>
<evidence type="ECO:0000313" key="3">
    <source>
        <dbReference type="Proteomes" id="UP000016960"/>
    </source>
</evidence>
<dbReference type="PANTHER" id="PTHR43064">
    <property type="entry name" value="PHOSPHORIBOSYLAMINOIMIDAZOLE CARBOXYLASE-RELATED"/>
    <property type="match status" value="1"/>
</dbReference>
<proteinExistence type="predicted"/>
<keyword evidence="3" id="KW-1185">Reference proteome</keyword>
<dbReference type="InterPro" id="IPR039476">
    <property type="entry name" value="P2CMN_synthase_LarB"/>
</dbReference>
<dbReference type="Proteomes" id="UP000016960">
    <property type="component" value="Unassembled WGS sequence"/>
</dbReference>
<dbReference type="Pfam" id="PF00731">
    <property type="entry name" value="AIRC"/>
    <property type="match status" value="1"/>
</dbReference>
<dbReference type="EMBL" id="ASSJ01000079">
    <property type="protein sequence ID" value="ERN40335.1"/>
    <property type="molecule type" value="Genomic_DNA"/>
</dbReference>
<evidence type="ECO:0000259" key="1">
    <source>
        <dbReference type="SMART" id="SM01001"/>
    </source>
</evidence>
<dbReference type="SUPFAM" id="SSF52255">
    <property type="entry name" value="N5-CAIR mutase (phosphoribosylaminoimidazole carboxylase, PurE)"/>
    <property type="match status" value="1"/>
</dbReference>
<dbReference type="SMART" id="SM01001">
    <property type="entry name" value="AIRC"/>
    <property type="match status" value="1"/>
</dbReference>
<dbReference type="OrthoDB" id="9782511at2"/>
<feature type="domain" description="PurE" evidence="1">
    <location>
        <begin position="143"/>
        <end position="275"/>
    </location>
</feature>
<reference evidence="2 3" key="1">
    <citation type="submission" date="2013-05" db="EMBL/GenBank/DDBJ databases">
        <title>Draft genome sequence of Rubidibacter lacunae KORDI 51-2.</title>
        <authorList>
            <person name="Choi D.H."/>
            <person name="Noh J.H."/>
            <person name="Kwon K.-K."/>
            <person name="Lee J.-H."/>
            <person name="Ryu J.-Y."/>
        </authorList>
    </citation>
    <scope>NUCLEOTIDE SEQUENCE [LARGE SCALE GENOMIC DNA]</scope>
    <source>
        <strain evidence="2 3">KORDI 51-2</strain>
    </source>
</reference>
<dbReference type="STRING" id="582515.KR51_00032840"/>
<dbReference type="InterPro" id="IPR000031">
    <property type="entry name" value="PurE_dom"/>
</dbReference>
<sequence length="289" mass="30797">MNAIKSGSEFLDDRYDDLAGSNNDPDASLQALLSAVAAGKIAPDDARDRLRHFDFEPVDDFAKVDHHRSLRTGFPEAIWGPGKTPEQIVAIFRTMSERVPVALATRIEPEVFQQLQVRLPELHYHPTARICVLQTADPPQYPGAIGILTAGTVDIPVAEEAAVTAELSGFEVQRLWDVGVAGIHRLLSHRTLLDRVDVAIVVAGMEGALPSVVAGMAACPVIAVPTSVGYGTSFGGIAPLLTMLNSCATGIGVMNVDNGFGAAMLAGKILRTAARLHACEGDTKRQRSQ</sequence>
<dbReference type="GO" id="GO:0016787">
    <property type="term" value="F:hydrolase activity"/>
    <property type="evidence" value="ECO:0007669"/>
    <property type="project" value="InterPro"/>
</dbReference>
<dbReference type="InParanoid" id="U5DKT5"/>
<protein>
    <submittedName>
        <fullName evidence="2">NCAIR mutase (PurE)-related protein</fullName>
    </submittedName>
</protein>
<dbReference type="PANTHER" id="PTHR43064:SF1">
    <property type="entry name" value="SLL1489 PROTEIN"/>
    <property type="match status" value="1"/>
</dbReference>
<dbReference type="Gene3D" id="3.40.50.1970">
    <property type="match status" value="1"/>
</dbReference>
<dbReference type="AlphaFoldDB" id="U5DKT5"/>
<accession>U5DKT5</accession>
<dbReference type="RefSeq" id="WP_022608889.1">
    <property type="nucleotide sequence ID" value="NZ_ASSJ01000079.1"/>
</dbReference>
<organism evidence="2 3">
    <name type="scientific">Rubidibacter lacunae KORDI 51-2</name>
    <dbReference type="NCBI Taxonomy" id="582515"/>
    <lineage>
        <taxon>Bacteria</taxon>
        <taxon>Bacillati</taxon>
        <taxon>Cyanobacteriota</taxon>
        <taxon>Cyanophyceae</taxon>
        <taxon>Oscillatoriophycideae</taxon>
        <taxon>Chroococcales</taxon>
        <taxon>Aphanothecaceae</taxon>
        <taxon>Rubidibacter</taxon>
    </lineage>
</organism>
<dbReference type="NCBIfam" id="NF033503">
    <property type="entry name" value="LarB"/>
    <property type="match status" value="1"/>
</dbReference>
<comment type="caution">
    <text evidence="2">The sequence shown here is derived from an EMBL/GenBank/DDBJ whole genome shotgun (WGS) entry which is preliminary data.</text>
</comment>
<dbReference type="eggNOG" id="COG1691">
    <property type="taxonomic scope" value="Bacteria"/>
</dbReference>
<gene>
    <name evidence="2" type="ORF">KR51_00032840</name>
</gene>